<dbReference type="PANTHER" id="PTHR31642:SF11">
    <property type="entry name" value="SHIKIMATE O-HYDROXYCINNAMOYLTRANSFERASE"/>
    <property type="match status" value="1"/>
</dbReference>
<dbReference type="GO" id="GO:0016747">
    <property type="term" value="F:acyltransferase activity, transferring groups other than amino-acyl groups"/>
    <property type="evidence" value="ECO:0007669"/>
    <property type="project" value="TreeGrafter"/>
</dbReference>
<sequence length="278" mass="29906">MAPASAMTGRISGSCLDMRRSSQRASVRVSSDTELSFVTNYHPLFRLEAHHPQELKTEESRKRRRIAFEAYDSAEGAQVSGGGLRDEDRSEGDDDGEAGAGGHGATAAEEAVELERGPGGALLPHAERLLLPPHRLAQLLRSQDALSRALVPFYPVAGRLSRDEDDRIEIDCNGEGVLFVEALSDVVVDDLGDFTPTLELRQLIPAVDCSQGISTYPLLVLQVTYFKCGGVSLGVGMQHHVADGASGVHFINTWSDMARGLDLTIPPSTTLNTSLLLS</sequence>
<evidence type="ECO:0000256" key="3">
    <source>
        <dbReference type="ARBA" id="ARBA00023315"/>
    </source>
</evidence>
<comment type="caution">
    <text evidence="5">The sequence shown here is derived from an EMBL/GenBank/DDBJ whole genome shotgun (WGS) entry which is preliminary data.</text>
</comment>
<feature type="region of interest" description="Disordered" evidence="4">
    <location>
        <begin position="75"/>
        <end position="113"/>
    </location>
</feature>
<evidence type="ECO:0000256" key="4">
    <source>
        <dbReference type="SAM" id="MobiDB-lite"/>
    </source>
</evidence>
<keyword evidence="3" id="KW-0012">Acyltransferase</keyword>
<name>A0AA88UBE6_9ASTE</name>
<protein>
    <submittedName>
        <fullName evidence="5">Uncharacterized protein</fullName>
    </submittedName>
</protein>
<dbReference type="AlphaFoldDB" id="A0AA88UBE6"/>
<feature type="region of interest" description="Disordered" evidence="4">
    <location>
        <begin position="1"/>
        <end position="32"/>
    </location>
</feature>
<keyword evidence="2" id="KW-0808">Transferase</keyword>
<dbReference type="Pfam" id="PF02458">
    <property type="entry name" value="Transferase"/>
    <property type="match status" value="1"/>
</dbReference>
<reference evidence="5" key="1">
    <citation type="submission" date="2022-12" db="EMBL/GenBank/DDBJ databases">
        <title>Draft genome assemblies for two species of Escallonia (Escalloniales).</title>
        <authorList>
            <person name="Chanderbali A."/>
            <person name="Dervinis C."/>
            <person name="Anghel I."/>
            <person name="Soltis D."/>
            <person name="Soltis P."/>
            <person name="Zapata F."/>
        </authorList>
    </citation>
    <scope>NUCLEOTIDE SEQUENCE</scope>
    <source>
        <strain evidence="5">UCBG92.1500</strain>
        <tissue evidence="5">Leaf</tissue>
    </source>
</reference>
<evidence type="ECO:0000256" key="1">
    <source>
        <dbReference type="ARBA" id="ARBA00009861"/>
    </source>
</evidence>
<dbReference type="PANTHER" id="PTHR31642">
    <property type="entry name" value="TRICHOTHECENE 3-O-ACETYLTRANSFERASE"/>
    <property type="match status" value="1"/>
</dbReference>
<gene>
    <name evidence="5" type="ORF">RJ640_001184</name>
</gene>
<dbReference type="Gene3D" id="3.30.559.10">
    <property type="entry name" value="Chloramphenicol acetyltransferase-like domain"/>
    <property type="match status" value="1"/>
</dbReference>
<accession>A0AA88UBE6</accession>
<dbReference type="InterPro" id="IPR023213">
    <property type="entry name" value="CAT-like_dom_sf"/>
</dbReference>
<evidence type="ECO:0000256" key="2">
    <source>
        <dbReference type="ARBA" id="ARBA00022679"/>
    </source>
</evidence>
<organism evidence="5 6">
    <name type="scientific">Escallonia rubra</name>
    <dbReference type="NCBI Taxonomy" id="112253"/>
    <lineage>
        <taxon>Eukaryota</taxon>
        <taxon>Viridiplantae</taxon>
        <taxon>Streptophyta</taxon>
        <taxon>Embryophyta</taxon>
        <taxon>Tracheophyta</taxon>
        <taxon>Spermatophyta</taxon>
        <taxon>Magnoliopsida</taxon>
        <taxon>eudicotyledons</taxon>
        <taxon>Gunneridae</taxon>
        <taxon>Pentapetalae</taxon>
        <taxon>asterids</taxon>
        <taxon>campanulids</taxon>
        <taxon>Escalloniales</taxon>
        <taxon>Escalloniaceae</taxon>
        <taxon>Escallonia</taxon>
    </lineage>
</organism>
<dbReference type="EMBL" id="JAVXUO010001916">
    <property type="protein sequence ID" value="KAK2978000.1"/>
    <property type="molecule type" value="Genomic_DNA"/>
</dbReference>
<keyword evidence="6" id="KW-1185">Reference proteome</keyword>
<dbReference type="Proteomes" id="UP001187471">
    <property type="component" value="Unassembled WGS sequence"/>
</dbReference>
<proteinExistence type="inferred from homology"/>
<dbReference type="InterPro" id="IPR050317">
    <property type="entry name" value="Plant_Fungal_Acyltransferase"/>
</dbReference>
<evidence type="ECO:0000313" key="5">
    <source>
        <dbReference type="EMBL" id="KAK2978000.1"/>
    </source>
</evidence>
<evidence type="ECO:0000313" key="6">
    <source>
        <dbReference type="Proteomes" id="UP001187471"/>
    </source>
</evidence>
<comment type="similarity">
    <text evidence="1">Belongs to the plant acyltransferase family.</text>
</comment>